<dbReference type="InterPro" id="IPR013325">
    <property type="entry name" value="RNA_pol_sigma_r2"/>
</dbReference>
<dbReference type="InterPro" id="IPR014284">
    <property type="entry name" value="RNA_pol_sigma-70_dom"/>
</dbReference>
<dbReference type="InterPro" id="IPR007627">
    <property type="entry name" value="RNA_pol_sigma70_r2"/>
</dbReference>
<evidence type="ECO:0000313" key="8">
    <source>
        <dbReference type="EMBL" id="KKO08457.1"/>
    </source>
</evidence>
<dbReference type="InterPro" id="IPR007630">
    <property type="entry name" value="RNA_pol_sigma70_r4"/>
</dbReference>
<keyword evidence="3" id="KW-0731">Sigma factor</keyword>
<keyword evidence="2" id="KW-0805">Transcription regulation</keyword>
<keyword evidence="4" id="KW-0238">DNA-binding</keyword>
<dbReference type="SUPFAM" id="SSF88946">
    <property type="entry name" value="Sigma2 domain of RNA polymerase sigma factors"/>
    <property type="match status" value="1"/>
</dbReference>
<dbReference type="SUPFAM" id="SSF88659">
    <property type="entry name" value="Sigma3 and sigma4 domains of RNA polymerase sigma factors"/>
    <property type="match status" value="1"/>
</dbReference>
<evidence type="ECO:0008006" key="9">
    <source>
        <dbReference type="Google" id="ProtNLM"/>
    </source>
</evidence>
<feature type="domain" description="RNA polymerase sigma-70 region 4" evidence="7">
    <location>
        <begin position="249"/>
        <end position="300"/>
    </location>
</feature>
<evidence type="ECO:0000256" key="2">
    <source>
        <dbReference type="ARBA" id="ARBA00023015"/>
    </source>
</evidence>
<dbReference type="PANTHER" id="PTHR30376">
    <property type="entry name" value="SIGMA FACTOR RPOH HEAT SHOCK RELATED"/>
    <property type="match status" value="1"/>
</dbReference>
<dbReference type="GO" id="GO:0003677">
    <property type="term" value="F:DNA binding"/>
    <property type="evidence" value="ECO:0007669"/>
    <property type="project" value="UniProtKB-KW"/>
</dbReference>
<evidence type="ECO:0000259" key="6">
    <source>
        <dbReference type="Pfam" id="PF04542"/>
    </source>
</evidence>
<dbReference type="GO" id="GO:0016987">
    <property type="term" value="F:sigma factor activity"/>
    <property type="evidence" value="ECO:0007669"/>
    <property type="project" value="UniProtKB-KW"/>
</dbReference>
<evidence type="ECO:0000259" key="7">
    <source>
        <dbReference type="Pfam" id="PF04545"/>
    </source>
</evidence>
<keyword evidence="5" id="KW-0804">Transcription</keyword>
<gene>
    <name evidence="8" type="ORF">LCGC14_0043950</name>
</gene>
<dbReference type="PANTHER" id="PTHR30376:SF3">
    <property type="entry name" value="RNA POLYMERASE SIGMA FACTOR RPOH"/>
    <property type="match status" value="1"/>
</dbReference>
<dbReference type="InterPro" id="IPR050813">
    <property type="entry name" value="Sigma-70_Factor"/>
</dbReference>
<dbReference type="NCBIfam" id="TIGR02937">
    <property type="entry name" value="sigma70-ECF"/>
    <property type="match status" value="1"/>
</dbReference>
<accession>A0A0F9Y929</accession>
<dbReference type="InterPro" id="IPR000943">
    <property type="entry name" value="RNA_pol_sigma70"/>
</dbReference>
<dbReference type="AlphaFoldDB" id="A0A0F9Y929"/>
<sequence>MSTITLTEATTQVHTTARATPEAAPVRELNLSASSMRREYLNRELEIELATAWREHGCEKSRNRLIDSHLRLASKLACKMKRTSGSVNDLMQEASIGLMKAADKYDPNSGYRFATYAVWWVKSAIQDAVMRDNSAVRLKSSSVNRTAFFTLSNIERRVEMKLRTAGMSPTQQQIDEETARMMGMDVAKLKDIKSAMPTSASLNAPLPNANERGETLEFVDVLPCSNPTPEDIVISEDASSFAVNAIAEAMSTLNEREIRIIQARTMALEPLTLEVLSQEFGRTRERVRQLEANAVKKLRKKLESMGIKGMNFLTVNA</sequence>
<dbReference type="EMBL" id="LAZR01000009">
    <property type="protein sequence ID" value="KKO08457.1"/>
    <property type="molecule type" value="Genomic_DNA"/>
</dbReference>
<reference evidence="8" key="1">
    <citation type="journal article" date="2015" name="Nature">
        <title>Complex archaea that bridge the gap between prokaryotes and eukaryotes.</title>
        <authorList>
            <person name="Spang A."/>
            <person name="Saw J.H."/>
            <person name="Jorgensen S.L."/>
            <person name="Zaremba-Niedzwiedzka K."/>
            <person name="Martijn J."/>
            <person name="Lind A.E."/>
            <person name="van Eijk R."/>
            <person name="Schleper C."/>
            <person name="Guy L."/>
            <person name="Ettema T.J."/>
        </authorList>
    </citation>
    <scope>NUCLEOTIDE SEQUENCE</scope>
</reference>
<protein>
    <recommendedName>
        <fullName evidence="9">RNA polymerase sigma-70 domain-containing protein</fullName>
    </recommendedName>
</protein>
<dbReference type="GO" id="GO:0006352">
    <property type="term" value="P:DNA-templated transcription initiation"/>
    <property type="evidence" value="ECO:0007669"/>
    <property type="project" value="InterPro"/>
</dbReference>
<evidence type="ECO:0000256" key="3">
    <source>
        <dbReference type="ARBA" id="ARBA00023082"/>
    </source>
</evidence>
<dbReference type="CDD" id="cd06171">
    <property type="entry name" value="Sigma70_r4"/>
    <property type="match status" value="1"/>
</dbReference>
<dbReference type="Pfam" id="PF04542">
    <property type="entry name" value="Sigma70_r2"/>
    <property type="match status" value="1"/>
</dbReference>
<evidence type="ECO:0000256" key="4">
    <source>
        <dbReference type="ARBA" id="ARBA00023125"/>
    </source>
</evidence>
<dbReference type="Gene3D" id="1.20.120.1810">
    <property type="match status" value="1"/>
</dbReference>
<comment type="caution">
    <text evidence="8">The sequence shown here is derived from an EMBL/GenBank/DDBJ whole genome shotgun (WGS) entry which is preliminary data.</text>
</comment>
<dbReference type="Gene3D" id="1.20.140.160">
    <property type="match status" value="1"/>
</dbReference>
<evidence type="ECO:0000256" key="1">
    <source>
        <dbReference type="ARBA" id="ARBA00007788"/>
    </source>
</evidence>
<organism evidence="8">
    <name type="scientific">marine sediment metagenome</name>
    <dbReference type="NCBI Taxonomy" id="412755"/>
    <lineage>
        <taxon>unclassified sequences</taxon>
        <taxon>metagenomes</taxon>
        <taxon>ecological metagenomes</taxon>
    </lineage>
</organism>
<comment type="similarity">
    <text evidence="1">Belongs to the sigma-70 factor family.</text>
</comment>
<feature type="domain" description="RNA polymerase sigma-70 region 2" evidence="6">
    <location>
        <begin position="65"/>
        <end position="131"/>
    </location>
</feature>
<proteinExistence type="inferred from homology"/>
<dbReference type="Pfam" id="PF04545">
    <property type="entry name" value="Sigma70_r4"/>
    <property type="match status" value="1"/>
</dbReference>
<dbReference type="InterPro" id="IPR013324">
    <property type="entry name" value="RNA_pol_sigma_r3/r4-like"/>
</dbReference>
<evidence type="ECO:0000256" key="5">
    <source>
        <dbReference type="ARBA" id="ARBA00023163"/>
    </source>
</evidence>
<dbReference type="PRINTS" id="PR00046">
    <property type="entry name" value="SIGMA70FCT"/>
</dbReference>
<name>A0A0F9Y929_9ZZZZ</name>